<comment type="caution">
    <text evidence="2">The sequence shown here is derived from an EMBL/GenBank/DDBJ whole genome shotgun (WGS) entry which is preliminary data.</text>
</comment>
<feature type="region of interest" description="Disordered" evidence="1">
    <location>
        <begin position="245"/>
        <end position="268"/>
    </location>
</feature>
<accession>A0A0W8G3P1</accession>
<evidence type="ECO:0000313" key="2">
    <source>
        <dbReference type="EMBL" id="KUG27709.1"/>
    </source>
</evidence>
<proteinExistence type="predicted"/>
<protein>
    <submittedName>
        <fullName evidence="2">Uncharacterized protein</fullName>
    </submittedName>
</protein>
<gene>
    <name evidence="2" type="ORF">ASZ90_002430</name>
</gene>
<dbReference type="EMBL" id="LNQE01000296">
    <property type="protein sequence ID" value="KUG27709.1"/>
    <property type="molecule type" value="Genomic_DNA"/>
</dbReference>
<sequence length="414" mass="44874">MVVSLWGCQTSKQKAHELAEENVYKPVEYKNASIPGPEVVVLPGEMKSANATFAQKVTDNNIRDFAELELSKANFKILERADTQEFFNEFALAANLGDAEALAVFKKGRFKATNWLVAFDVLKAEPVADVKQNVDGTSAGLLVGLALTLAGSSDAGRIAGTTIASIKGSDRSVIWNVGLRYKILDANTGMQVATGYFEDKLEIKASMQSFLGATQAQSSAVTLDTLVQRLVQKAVQEIDGSYKTAQATGTAGGGEPEPEPAGKKNTAAAPKINAAKEKKIIKEYQAKAAEHKKQKDADAAMVAIKGYFHAIAQIDHNALLTCTCPSVHQEVEKGMEPLYKLAAQTPDWRKHLTMDVSKVSYEIVDQQEDSCTVRVGGEMSITVGKQAPKVTPQNEEYTLTRENGRWKVCTAHFS</sequence>
<reference evidence="2" key="1">
    <citation type="journal article" date="2015" name="Proc. Natl. Acad. Sci. U.S.A.">
        <title>Networks of energetic and metabolic interactions define dynamics in microbial communities.</title>
        <authorList>
            <person name="Embree M."/>
            <person name="Liu J.K."/>
            <person name="Al-Bassam M.M."/>
            <person name="Zengler K."/>
        </authorList>
    </citation>
    <scope>NUCLEOTIDE SEQUENCE</scope>
</reference>
<name>A0A0W8G3P1_9ZZZZ</name>
<dbReference type="AlphaFoldDB" id="A0A0W8G3P1"/>
<organism evidence="2">
    <name type="scientific">hydrocarbon metagenome</name>
    <dbReference type="NCBI Taxonomy" id="938273"/>
    <lineage>
        <taxon>unclassified sequences</taxon>
        <taxon>metagenomes</taxon>
        <taxon>ecological metagenomes</taxon>
    </lineage>
</organism>
<evidence type="ECO:0000256" key="1">
    <source>
        <dbReference type="SAM" id="MobiDB-lite"/>
    </source>
</evidence>